<evidence type="ECO:0000313" key="3">
    <source>
        <dbReference type="Proteomes" id="UP001457282"/>
    </source>
</evidence>
<gene>
    <name evidence="2" type="ORF">M0R45_002134</name>
</gene>
<feature type="compositionally biased region" description="Polar residues" evidence="1">
    <location>
        <begin position="133"/>
        <end position="152"/>
    </location>
</feature>
<reference evidence="2 3" key="1">
    <citation type="journal article" date="2023" name="G3 (Bethesda)">
        <title>A chromosome-length genome assembly and annotation of blackberry (Rubus argutus, cv. 'Hillquist').</title>
        <authorList>
            <person name="Bruna T."/>
            <person name="Aryal R."/>
            <person name="Dudchenko O."/>
            <person name="Sargent D.J."/>
            <person name="Mead D."/>
            <person name="Buti M."/>
            <person name="Cavallini A."/>
            <person name="Hytonen T."/>
            <person name="Andres J."/>
            <person name="Pham M."/>
            <person name="Weisz D."/>
            <person name="Mascagni F."/>
            <person name="Usai G."/>
            <person name="Natali L."/>
            <person name="Bassil N."/>
            <person name="Fernandez G.E."/>
            <person name="Lomsadze A."/>
            <person name="Armour M."/>
            <person name="Olukolu B."/>
            <person name="Poorten T."/>
            <person name="Britton C."/>
            <person name="Davik J."/>
            <person name="Ashrafi H."/>
            <person name="Aiden E.L."/>
            <person name="Borodovsky M."/>
            <person name="Worthington M."/>
        </authorList>
    </citation>
    <scope>NUCLEOTIDE SEQUENCE [LARGE SCALE GENOMIC DNA]</scope>
    <source>
        <strain evidence="2">PI 553951</strain>
    </source>
</reference>
<accession>A0AAW1VK45</accession>
<organism evidence="2 3">
    <name type="scientific">Rubus argutus</name>
    <name type="common">Southern blackberry</name>
    <dbReference type="NCBI Taxonomy" id="59490"/>
    <lineage>
        <taxon>Eukaryota</taxon>
        <taxon>Viridiplantae</taxon>
        <taxon>Streptophyta</taxon>
        <taxon>Embryophyta</taxon>
        <taxon>Tracheophyta</taxon>
        <taxon>Spermatophyta</taxon>
        <taxon>Magnoliopsida</taxon>
        <taxon>eudicotyledons</taxon>
        <taxon>Gunneridae</taxon>
        <taxon>Pentapetalae</taxon>
        <taxon>rosids</taxon>
        <taxon>fabids</taxon>
        <taxon>Rosales</taxon>
        <taxon>Rosaceae</taxon>
        <taxon>Rosoideae</taxon>
        <taxon>Rosoideae incertae sedis</taxon>
        <taxon>Rubus</taxon>
    </lineage>
</organism>
<feature type="compositionally biased region" description="Basic and acidic residues" evidence="1">
    <location>
        <begin position="23"/>
        <end position="33"/>
    </location>
</feature>
<feature type="region of interest" description="Disordered" evidence="1">
    <location>
        <begin position="1"/>
        <end position="153"/>
    </location>
</feature>
<sequence>MKNRRERCCKRKKAELKRKKQTGKIERRRDETCPGHGVATPRPNSSARSISDAAKNSKPSLHLPAPPHHRQAQNKPNAPLSCSALKRRKDEERNGKNKTEVRDEKEEPAPSPSHLAPHGVATAHHPSHHNHDATATSTRASFSVAADSSATPTCPAATCPGRVPPLLSSSAPPFLLNQAQTRALRARIASLPPHRRSAPASPLCPLPPPLPCLDSPLSS</sequence>
<evidence type="ECO:0000313" key="2">
    <source>
        <dbReference type="EMBL" id="KAK9901429.1"/>
    </source>
</evidence>
<proteinExistence type="predicted"/>
<feature type="compositionally biased region" description="Basic and acidic residues" evidence="1">
    <location>
        <begin position="88"/>
        <end position="108"/>
    </location>
</feature>
<feature type="compositionally biased region" description="Pro residues" evidence="1">
    <location>
        <begin position="202"/>
        <end position="211"/>
    </location>
</feature>
<comment type="caution">
    <text evidence="2">The sequence shown here is derived from an EMBL/GenBank/DDBJ whole genome shotgun (WGS) entry which is preliminary data.</text>
</comment>
<feature type="region of interest" description="Disordered" evidence="1">
    <location>
        <begin position="190"/>
        <end position="219"/>
    </location>
</feature>
<feature type="compositionally biased region" description="Basic residues" evidence="1">
    <location>
        <begin position="1"/>
        <end position="22"/>
    </location>
</feature>
<dbReference type="Proteomes" id="UP001457282">
    <property type="component" value="Unassembled WGS sequence"/>
</dbReference>
<dbReference type="AlphaFoldDB" id="A0AAW1VK45"/>
<evidence type="ECO:0000256" key="1">
    <source>
        <dbReference type="SAM" id="MobiDB-lite"/>
    </source>
</evidence>
<keyword evidence="3" id="KW-1185">Reference proteome</keyword>
<name>A0AAW1VK45_RUBAR</name>
<protein>
    <submittedName>
        <fullName evidence="2">Uncharacterized protein</fullName>
    </submittedName>
</protein>
<dbReference type="EMBL" id="JBEDUW010000310">
    <property type="protein sequence ID" value="KAK9901429.1"/>
    <property type="molecule type" value="Genomic_DNA"/>
</dbReference>